<evidence type="ECO:0000313" key="1">
    <source>
        <dbReference type="EMBL" id="SFS87008.1"/>
    </source>
</evidence>
<protein>
    <submittedName>
        <fullName evidence="1">Uncharacterized protein</fullName>
    </submittedName>
</protein>
<dbReference type="STRING" id="683125.SAMN05660206_10670"/>
<sequence length="42" mass="4814">MGIIDIIIVICLLVGAMTTKIKILKIRNDCLSYPLYLIWSVY</sequence>
<dbReference type="AlphaFoldDB" id="A0A1I6TD06"/>
<dbReference type="EMBL" id="FOZZ01000006">
    <property type="protein sequence ID" value="SFS87008.1"/>
    <property type="molecule type" value="Genomic_DNA"/>
</dbReference>
<name>A0A1I6TD06_9SPHI</name>
<evidence type="ECO:0000313" key="2">
    <source>
        <dbReference type="Proteomes" id="UP000198785"/>
    </source>
</evidence>
<keyword evidence="2" id="KW-1185">Reference proteome</keyword>
<dbReference type="Proteomes" id="UP000198785">
    <property type="component" value="Unassembled WGS sequence"/>
</dbReference>
<organism evidence="1 2">
    <name type="scientific">Sphingobacterium wenxiniae</name>
    <dbReference type="NCBI Taxonomy" id="683125"/>
    <lineage>
        <taxon>Bacteria</taxon>
        <taxon>Pseudomonadati</taxon>
        <taxon>Bacteroidota</taxon>
        <taxon>Sphingobacteriia</taxon>
        <taxon>Sphingobacteriales</taxon>
        <taxon>Sphingobacteriaceae</taxon>
        <taxon>Sphingobacterium</taxon>
    </lineage>
</organism>
<reference evidence="1 2" key="1">
    <citation type="submission" date="2016-10" db="EMBL/GenBank/DDBJ databases">
        <authorList>
            <person name="de Groot N.N."/>
        </authorList>
    </citation>
    <scope>NUCLEOTIDE SEQUENCE [LARGE SCALE GENOMIC DNA]</scope>
    <source>
        <strain evidence="1 2">DSM 22789</strain>
    </source>
</reference>
<gene>
    <name evidence="1" type="ORF">SAMN05660206_10670</name>
</gene>
<proteinExistence type="predicted"/>
<accession>A0A1I6TD06</accession>